<dbReference type="GO" id="GO:0005737">
    <property type="term" value="C:cytoplasm"/>
    <property type="evidence" value="ECO:0007669"/>
    <property type="project" value="UniProtKB-SubCell"/>
</dbReference>
<dbReference type="RefSeq" id="XP_031440093.1">
    <property type="nucleotide sequence ID" value="XM_031584233.2"/>
</dbReference>
<evidence type="ECO:0000256" key="5">
    <source>
        <dbReference type="ARBA" id="ARBA00022900"/>
    </source>
</evidence>
<proteinExistence type="inferred from homology"/>
<comment type="subcellular location">
    <subcellularLocation>
        <location evidence="1">Cytoplasm</location>
    </subcellularLocation>
</comment>
<keyword evidence="3" id="KW-0963">Cytoplasm</keyword>
<gene>
    <name evidence="13 14 15" type="primary">LOC116224444</name>
</gene>
<dbReference type="InterPro" id="IPR042178">
    <property type="entry name" value="Serpin_sf_1"/>
</dbReference>
<dbReference type="AlphaFoldDB" id="A0A6P8GX97"/>
<evidence type="ECO:0000256" key="2">
    <source>
        <dbReference type="ARBA" id="ARBA00006426"/>
    </source>
</evidence>
<dbReference type="CDD" id="cd19956">
    <property type="entry name" value="serpinB"/>
    <property type="match status" value="1"/>
</dbReference>
<dbReference type="FunFam" id="2.30.39.10:FF:000014">
    <property type="entry name" value="Serpin family B member 9"/>
    <property type="match status" value="1"/>
</dbReference>
<dbReference type="InterPro" id="IPR036186">
    <property type="entry name" value="Serpin_sf"/>
</dbReference>
<evidence type="ECO:0000256" key="3">
    <source>
        <dbReference type="ARBA" id="ARBA00022490"/>
    </source>
</evidence>
<dbReference type="GO" id="GO:0005615">
    <property type="term" value="C:extracellular space"/>
    <property type="evidence" value="ECO:0007669"/>
    <property type="project" value="InterPro"/>
</dbReference>
<dbReference type="SUPFAM" id="SSF56574">
    <property type="entry name" value="Serpins"/>
    <property type="match status" value="1"/>
</dbReference>
<dbReference type="PROSITE" id="PS00284">
    <property type="entry name" value="SERPIN"/>
    <property type="match status" value="1"/>
</dbReference>
<dbReference type="Proteomes" id="UP000515152">
    <property type="component" value="Chromosome 17"/>
</dbReference>
<dbReference type="RefSeq" id="XP_031440092.1">
    <property type="nucleotide sequence ID" value="XM_031584232.2"/>
</dbReference>
<evidence type="ECO:0000259" key="11">
    <source>
        <dbReference type="SMART" id="SM00093"/>
    </source>
</evidence>
<comment type="subunit">
    <text evidence="7">Forms a complex with the monomeric form of beta-tryptase.</text>
</comment>
<dbReference type="InterPro" id="IPR023796">
    <property type="entry name" value="Serpin_dom"/>
</dbReference>
<keyword evidence="6" id="KW-0007">Acetylation</keyword>
<evidence type="ECO:0000313" key="14">
    <source>
        <dbReference type="RefSeq" id="XP_031440092.1"/>
    </source>
</evidence>
<comment type="similarity">
    <text evidence="2">Belongs to the serpin family. Ov-serpin subfamily.</text>
</comment>
<dbReference type="PANTHER" id="PTHR11461:SF204">
    <property type="entry name" value="SERPIN B6"/>
    <property type="match status" value="1"/>
</dbReference>
<evidence type="ECO:0000256" key="8">
    <source>
        <dbReference type="ARBA" id="ARBA00039202"/>
    </source>
</evidence>
<evidence type="ECO:0000256" key="6">
    <source>
        <dbReference type="ARBA" id="ARBA00022990"/>
    </source>
</evidence>
<dbReference type="OrthoDB" id="671595at2759"/>
<evidence type="ECO:0000313" key="15">
    <source>
        <dbReference type="RefSeq" id="XP_031440093.1"/>
    </source>
</evidence>
<dbReference type="SMART" id="SM00093">
    <property type="entry name" value="SERPIN"/>
    <property type="match status" value="1"/>
</dbReference>
<dbReference type="GeneTree" id="ENSGT00940000154835"/>
<dbReference type="FunFam" id="3.30.497.10:FF:000001">
    <property type="entry name" value="Serine protease inhibitor"/>
    <property type="match status" value="1"/>
</dbReference>
<dbReference type="GO" id="GO:0004867">
    <property type="term" value="F:serine-type endopeptidase inhibitor activity"/>
    <property type="evidence" value="ECO:0007669"/>
    <property type="project" value="UniProtKB-KW"/>
</dbReference>
<dbReference type="Gene3D" id="3.30.497.10">
    <property type="entry name" value="Antithrombin, subunit I, domain 2"/>
    <property type="match status" value="1"/>
</dbReference>
<sequence length="382" mass="43067">MEALAAANANFSLELFKKITEITKAKNTGNVFYSPLSISSALAMVSLGAKGNTEVQMHETLNLNKVEGDVHVAFNKLFAELNKDGAPYALILANRLYGEKTYKFVEKFLADTKTLYLAELEEVDFISNAEAARVKINKWVEKKTRETIKDLLAKGILDTDTRLVLVNATYFKGDWDMKFNSVQTTEVPFKINKNESKPVQMMHQSTLFTLTYVPDANCQILELPYEGKDMSMLIMLPNNMEDNTTGLEKLEQMLTYDKLVEWTRPDMMHTVWVEVGLPRFKLEETYDLEEILVSMGMVDAFSPQCDFSGMSCDNLVLSKVVHKSFVEVNEEGTVAGAATASLVNVGCGLDSPERFMADHPFLFFIRHNPTQSILFYGRYSSP</sequence>
<organism evidence="12 14">
    <name type="scientific">Clupea harengus</name>
    <name type="common">Atlantic herring</name>
    <dbReference type="NCBI Taxonomy" id="7950"/>
    <lineage>
        <taxon>Eukaryota</taxon>
        <taxon>Metazoa</taxon>
        <taxon>Chordata</taxon>
        <taxon>Craniata</taxon>
        <taxon>Vertebrata</taxon>
        <taxon>Euteleostomi</taxon>
        <taxon>Actinopterygii</taxon>
        <taxon>Neopterygii</taxon>
        <taxon>Teleostei</taxon>
        <taxon>Clupei</taxon>
        <taxon>Clupeiformes</taxon>
        <taxon>Clupeoidei</taxon>
        <taxon>Clupeidae</taxon>
        <taxon>Clupea</taxon>
    </lineage>
</organism>
<dbReference type="Pfam" id="PF00079">
    <property type="entry name" value="Serpin"/>
    <property type="match status" value="1"/>
</dbReference>
<evidence type="ECO:0000256" key="1">
    <source>
        <dbReference type="ARBA" id="ARBA00004496"/>
    </source>
</evidence>
<reference evidence="13 14" key="1">
    <citation type="submission" date="2025-04" db="UniProtKB">
        <authorList>
            <consortium name="RefSeq"/>
        </authorList>
    </citation>
    <scope>IDENTIFICATION</scope>
</reference>
<evidence type="ECO:0000256" key="7">
    <source>
        <dbReference type="ARBA" id="ARBA00038828"/>
    </source>
</evidence>
<dbReference type="Gene3D" id="2.30.39.10">
    <property type="entry name" value="Alpha-1-antitrypsin, domain 1"/>
    <property type="match status" value="2"/>
</dbReference>
<dbReference type="InterPro" id="IPR000215">
    <property type="entry name" value="Serpin_fam"/>
</dbReference>
<evidence type="ECO:0000256" key="4">
    <source>
        <dbReference type="ARBA" id="ARBA00022690"/>
    </source>
</evidence>
<dbReference type="InterPro" id="IPR042185">
    <property type="entry name" value="Serpin_sf_2"/>
</dbReference>
<protein>
    <recommendedName>
        <fullName evidence="9">Leukocyte elastase inhibitor</fullName>
    </recommendedName>
    <alternativeName>
        <fullName evidence="10">Serpin B1</fullName>
    </alternativeName>
    <alternativeName>
        <fullName evidence="8">Serpin B6</fullName>
    </alternativeName>
</protein>
<feature type="domain" description="Serpin" evidence="11">
    <location>
        <begin position="13"/>
        <end position="382"/>
    </location>
</feature>
<dbReference type="RefSeq" id="XP_031440091.1">
    <property type="nucleotide sequence ID" value="XM_031584231.2"/>
</dbReference>
<dbReference type="KEGG" id="char:116224444"/>
<evidence type="ECO:0000256" key="10">
    <source>
        <dbReference type="ARBA" id="ARBA00079383"/>
    </source>
</evidence>
<evidence type="ECO:0000313" key="13">
    <source>
        <dbReference type="RefSeq" id="XP_031440091.1"/>
    </source>
</evidence>
<evidence type="ECO:0000256" key="9">
    <source>
        <dbReference type="ARBA" id="ARBA00073281"/>
    </source>
</evidence>
<keyword evidence="4" id="KW-0646">Protease inhibitor</keyword>
<accession>A0A6P8GX97</accession>
<keyword evidence="12" id="KW-1185">Reference proteome</keyword>
<dbReference type="PANTHER" id="PTHR11461">
    <property type="entry name" value="SERINE PROTEASE INHIBITOR, SERPIN"/>
    <property type="match status" value="1"/>
</dbReference>
<dbReference type="InterPro" id="IPR023795">
    <property type="entry name" value="Serpin_CS"/>
</dbReference>
<dbReference type="GeneID" id="116224444"/>
<evidence type="ECO:0000313" key="12">
    <source>
        <dbReference type="Proteomes" id="UP000515152"/>
    </source>
</evidence>
<name>A0A6P8GX97_CLUHA</name>
<keyword evidence="5" id="KW-0722">Serine protease inhibitor</keyword>